<dbReference type="PRINTS" id="PR00344">
    <property type="entry name" value="BCTRLSENSOR"/>
</dbReference>
<dbReference type="Gene3D" id="3.30.565.10">
    <property type="entry name" value="Histidine kinase-like ATPase, C-terminal domain"/>
    <property type="match status" value="1"/>
</dbReference>
<dbReference type="PANTHER" id="PTHR43547">
    <property type="entry name" value="TWO-COMPONENT HISTIDINE KINASE"/>
    <property type="match status" value="1"/>
</dbReference>
<dbReference type="InterPro" id="IPR029016">
    <property type="entry name" value="GAF-like_dom_sf"/>
</dbReference>
<dbReference type="InterPro" id="IPR011110">
    <property type="entry name" value="Reg_prop"/>
</dbReference>
<feature type="coiled-coil region" evidence="4">
    <location>
        <begin position="1028"/>
        <end position="1055"/>
    </location>
</feature>
<dbReference type="Gene3D" id="2.130.10.10">
    <property type="entry name" value="YVTN repeat-like/Quinoprotein amine dehydrogenase"/>
    <property type="match status" value="3"/>
</dbReference>
<dbReference type="FunFam" id="2.60.40.10:FF:000791">
    <property type="entry name" value="Two-component system sensor histidine kinase/response regulator"/>
    <property type="match status" value="1"/>
</dbReference>
<comment type="catalytic activity">
    <reaction evidence="1">
        <text>ATP + protein L-histidine = ADP + protein N-phospho-L-histidine.</text>
        <dbReference type="EC" id="2.7.13.3"/>
    </reaction>
</comment>
<gene>
    <name evidence="6" type="ORF">FF125_08430</name>
</gene>
<dbReference type="SUPFAM" id="SSF47384">
    <property type="entry name" value="Homodimeric domain of signal transducing histidine kinase"/>
    <property type="match status" value="1"/>
</dbReference>
<keyword evidence="4" id="KW-0175">Coiled coil</keyword>
<dbReference type="SUPFAM" id="SSF55874">
    <property type="entry name" value="ATPase domain of HSP90 chaperone/DNA topoisomerase II/histidine kinase"/>
    <property type="match status" value="1"/>
</dbReference>
<proteinExistence type="predicted"/>
<dbReference type="EMBL" id="CP040749">
    <property type="protein sequence ID" value="QCX38452.1"/>
    <property type="molecule type" value="Genomic_DNA"/>
</dbReference>
<accession>A0A5B7TUW5</accession>
<dbReference type="InterPro" id="IPR003594">
    <property type="entry name" value="HATPase_dom"/>
</dbReference>
<dbReference type="Pfam" id="PF00512">
    <property type="entry name" value="HisKA"/>
    <property type="match status" value="1"/>
</dbReference>
<evidence type="ECO:0000256" key="4">
    <source>
        <dbReference type="SAM" id="Coils"/>
    </source>
</evidence>
<dbReference type="CDD" id="cd00082">
    <property type="entry name" value="HisKA"/>
    <property type="match status" value="1"/>
</dbReference>
<dbReference type="Gene3D" id="3.30.450.40">
    <property type="match status" value="1"/>
</dbReference>
<dbReference type="InterPro" id="IPR011123">
    <property type="entry name" value="Y_Y_Y"/>
</dbReference>
<dbReference type="Gene3D" id="1.10.287.130">
    <property type="match status" value="1"/>
</dbReference>
<evidence type="ECO:0000256" key="1">
    <source>
        <dbReference type="ARBA" id="ARBA00000085"/>
    </source>
</evidence>
<dbReference type="InterPro" id="IPR005467">
    <property type="entry name" value="His_kinase_dom"/>
</dbReference>
<dbReference type="Pfam" id="PF07494">
    <property type="entry name" value="Reg_prop"/>
    <property type="match status" value="1"/>
</dbReference>
<dbReference type="SUPFAM" id="SSF63825">
    <property type="entry name" value="YWTD domain"/>
    <property type="match status" value="1"/>
</dbReference>
<organism evidence="6 7">
    <name type="scientific">Aureibaculum algae</name>
    <dbReference type="NCBI Taxonomy" id="2584122"/>
    <lineage>
        <taxon>Bacteria</taxon>
        <taxon>Pseudomonadati</taxon>
        <taxon>Bacteroidota</taxon>
        <taxon>Flavobacteriia</taxon>
        <taxon>Flavobacteriales</taxon>
        <taxon>Flavobacteriaceae</taxon>
        <taxon>Aureibaculum</taxon>
    </lineage>
</organism>
<dbReference type="InterPro" id="IPR036890">
    <property type="entry name" value="HATPase_C_sf"/>
</dbReference>
<feature type="domain" description="Histidine kinase" evidence="5">
    <location>
        <begin position="1249"/>
        <end position="1487"/>
    </location>
</feature>
<dbReference type="KEGG" id="fbe:FF125_08430"/>
<evidence type="ECO:0000259" key="5">
    <source>
        <dbReference type="PROSITE" id="PS50109"/>
    </source>
</evidence>
<evidence type="ECO:0000313" key="6">
    <source>
        <dbReference type="EMBL" id="QCX38452.1"/>
    </source>
</evidence>
<dbReference type="PANTHER" id="PTHR43547:SF2">
    <property type="entry name" value="HYBRID SIGNAL TRANSDUCTION HISTIDINE KINASE C"/>
    <property type="match status" value="1"/>
</dbReference>
<evidence type="ECO:0000313" key="7">
    <source>
        <dbReference type="Proteomes" id="UP000306229"/>
    </source>
</evidence>
<evidence type="ECO:0000256" key="3">
    <source>
        <dbReference type="ARBA" id="ARBA00022553"/>
    </source>
</evidence>
<dbReference type="PROSITE" id="PS50109">
    <property type="entry name" value="HIS_KIN"/>
    <property type="match status" value="1"/>
</dbReference>
<dbReference type="InterPro" id="IPR003661">
    <property type="entry name" value="HisK_dim/P_dom"/>
</dbReference>
<protein>
    <recommendedName>
        <fullName evidence="2">histidine kinase</fullName>
        <ecNumber evidence="2">2.7.13.3</ecNumber>
    </recommendedName>
</protein>
<dbReference type="EC" id="2.7.13.3" evidence="2"/>
<dbReference type="SMART" id="SM00388">
    <property type="entry name" value="HisKA"/>
    <property type="match status" value="1"/>
</dbReference>
<evidence type="ECO:0000256" key="2">
    <source>
        <dbReference type="ARBA" id="ARBA00012438"/>
    </source>
</evidence>
<dbReference type="SMART" id="SM00387">
    <property type="entry name" value="HATPase_c"/>
    <property type="match status" value="1"/>
</dbReference>
<dbReference type="InterPro" id="IPR004358">
    <property type="entry name" value="Sig_transdc_His_kin-like_C"/>
</dbReference>
<dbReference type="SMART" id="SM00065">
    <property type="entry name" value="GAF"/>
    <property type="match status" value="1"/>
</dbReference>
<dbReference type="GO" id="GO:0000155">
    <property type="term" value="F:phosphorelay sensor kinase activity"/>
    <property type="evidence" value="ECO:0007669"/>
    <property type="project" value="InterPro"/>
</dbReference>
<dbReference type="SUPFAM" id="SSF63829">
    <property type="entry name" value="Calcium-dependent phosphotriesterase"/>
    <property type="match status" value="2"/>
</dbReference>
<dbReference type="Gene3D" id="2.60.40.10">
    <property type="entry name" value="Immunoglobulins"/>
    <property type="match status" value="1"/>
</dbReference>
<dbReference type="Pfam" id="PF02518">
    <property type="entry name" value="HATPase_c"/>
    <property type="match status" value="1"/>
</dbReference>
<keyword evidence="3" id="KW-0597">Phosphoprotein</keyword>
<dbReference type="InterPro" id="IPR036097">
    <property type="entry name" value="HisK_dim/P_sf"/>
</dbReference>
<dbReference type="OrthoDB" id="9809670at2"/>
<reference evidence="6 7" key="1">
    <citation type="submission" date="2019-05" db="EMBL/GenBank/DDBJ databases">
        <title>Algicella ahnfeltiae gen. nov., sp. nov., a novel marine bacterium of the family Flavobacteriaceae isolated from a red alga.</title>
        <authorList>
            <person name="Nedashkovskaya O.I."/>
            <person name="Kukhlevskiy A.D."/>
            <person name="Kim S.-G."/>
            <person name="Zhukova N.V."/>
            <person name="Mikhailov V.V."/>
        </authorList>
    </citation>
    <scope>NUCLEOTIDE SEQUENCE [LARGE SCALE GENOMIC DNA]</scope>
    <source>
        <strain evidence="6 7">10Alg115</strain>
    </source>
</reference>
<keyword evidence="7" id="KW-1185">Reference proteome</keyword>
<name>A0A5B7TUW5_9FLAO</name>
<dbReference type="SUPFAM" id="SSF55781">
    <property type="entry name" value="GAF domain-like"/>
    <property type="match status" value="1"/>
</dbReference>
<dbReference type="Proteomes" id="UP000306229">
    <property type="component" value="Chromosome"/>
</dbReference>
<dbReference type="Pfam" id="PF07495">
    <property type="entry name" value="Y_Y_Y"/>
    <property type="match status" value="1"/>
</dbReference>
<dbReference type="InterPro" id="IPR003018">
    <property type="entry name" value="GAF"/>
</dbReference>
<dbReference type="InterPro" id="IPR015943">
    <property type="entry name" value="WD40/YVTN_repeat-like_dom_sf"/>
</dbReference>
<sequence>MKEKVLNFQFYSHYNNHKVMKTNQSIQKRSLVLLVLGLFLVILFPWSKLQAQQIDPDYISIGDGLSSPSVKDVFQDSFGLIWIATSNGLQKYDGYTYETFKNIPGKPNSLANNNLWSIVEDDQHNLWIGTDNGISKLDRVKKTFTNYNFTTLFNLPPGISAVVNIYIDSQKTIWAATRSAELVYYDIDNDTWKPAEYNTPNASEDLVTYNIVFAITEDDNGGHWTGSFTYGLMHRAKNETKFKPIIFEDTETVDFTSNENGITALFVDSDNIVWITARNGVYKYDPKKNKLKTLKTYSENQVNLWNHLNDIMQDNEGNIWIANNYRGILKFNGISDEFHVTPINGVYEAKGIGMSVTFSHFIIDKSGIFWMGSINKGILTYNPESKPFIHYTHQQGNDQSISMNGVFGLLSSKINPNILYVGTRGEGLNIFNAKNQTFKQVKYKAINDTYGGAVRSIGELSDGTVYLGSWGDGLIELDKNWNEKRRFVYDDKDDNSISNDQVRVLKTDAKNNLWVGTNNGLNYFDTKKGLFTRIISKSTQSYPNELFENINNWSKTDKAVAKFLAVTDDQNLSQSFNVTEAGSYLIASIGEGDIMSMADYGFLLNAAKDTVWISNNFHSTKYAGGSIKNRIEIQQIELEPGTYELNYHSDDSHSFGVWNEDAPTKTELYGAIFIHLNTADKTLVETLLKKDSGQMVINGSNILCMKLTDDFLWIGTNSGGLNKISLKDNTVKSYRTDSNTENAISSNTIFDIDIDKNGFVWLATDAGLNKLDPTTEIFTHYDETDGLPTNLLESVVIGKNGEMWISTQNGLSQMVTSKTMGKVTFINYSSEDGLGGDAFISQAGIVTPEGRFYFGGEHGLNAVSKIKTNDVPPNLILSNLFISNQSVYDMGEASPLKTNLLTTDTITMRHDQNNLSFEFAALHYANPKKNQYAHMLKGYDNDWIYDNRNYASYTNLDPGDYEFIIRASNAYGVWNEEGKSIFISIESPWYKTWWAYALYAILIGSIFYAVHRLQRRKLILKERQRSHLREMELRTEAAESDAKALQAENERKKNVEMLSEIGKNITSSLDLDDIFHKLYEHVNQLADASIFGVGIYHPENNKIEYRMAMEKGKAYPVYFRDTTDKNQFPVWCIENQKPVFINDVQTEYNNYIEHYKEPETVFNDGTKTEEPTSIIYLPLISKKRVLGVITIQSFEKNAYTNYHLNLLQNLASYTAIALDNADAYTALKATQSQLIQSEKMASLGELTAGIAHEIQNPLNFVNNFSEVSNELIDEMNEEIEKGEFEEAKDIAKDIKQNLEKINHHGRRADAIVKSMLQHSRSSNGTKEPTDINALTDEYLRLAYHGLRAKDKSFNAKMETNFDEKLEKVQVIAQDIGRVILNLITNGFYAVDEKKKSGIKNYDPTVSVSTKQLKDQIIITVKDNGNGIPKQILDKIYQPFFTTKPTGQGTGLGLSMSYDIVVAHGGELKVETKEGEGSKFSIIFNNTITNTI</sequence>
<dbReference type="Pfam" id="PF13185">
    <property type="entry name" value="GAF_2"/>
    <property type="match status" value="1"/>
</dbReference>
<dbReference type="InterPro" id="IPR013783">
    <property type="entry name" value="Ig-like_fold"/>
</dbReference>